<keyword evidence="1" id="KW-0732">Signal</keyword>
<feature type="signal peptide" evidence="1">
    <location>
        <begin position="1"/>
        <end position="21"/>
    </location>
</feature>
<reference evidence="2 3" key="1">
    <citation type="submission" date="2024-03" db="EMBL/GenBank/DDBJ databases">
        <title>Sulfurimonas sp. HSL3-1.</title>
        <authorList>
            <person name="Wang S."/>
        </authorList>
    </citation>
    <scope>NUCLEOTIDE SEQUENCE [LARGE SCALE GENOMIC DNA]</scope>
    <source>
        <strain evidence="2 3">HSL3-1</strain>
    </source>
</reference>
<evidence type="ECO:0000313" key="2">
    <source>
        <dbReference type="EMBL" id="XAU15421.1"/>
    </source>
</evidence>
<dbReference type="Proteomes" id="UP001447842">
    <property type="component" value="Chromosome"/>
</dbReference>
<evidence type="ECO:0000313" key="3">
    <source>
        <dbReference type="Proteomes" id="UP001447842"/>
    </source>
</evidence>
<name>A0ABZ3HAZ2_9BACT</name>
<protein>
    <recommendedName>
        <fullName evidence="4">Cytochrome c</fullName>
    </recommendedName>
</protein>
<dbReference type="EMBL" id="CP147920">
    <property type="protein sequence ID" value="XAU15421.1"/>
    <property type="molecule type" value="Genomic_DNA"/>
</dbReference>
<sequence length="87" mass="9649">MMNRFTRLICIQAMAAGALYAAPGSGGDPVNGAKVWADTCVRCHNMRPPSNLSERAWRISMQHMRVRANLTGKEARDTLAFILESKE</sequence>
<accession>A0ABZ3HAZ2</accession>
<evidence type="ECO:0008006" key="4">
    <source>
        <dbReference type="Google" id="ProtNLM"/>
    </source>
</evidence>
<dbReference type="InterPro" id="IPR036909">
    <property type="entry name" value="Cyt_c-like_dom_sf"/>
</dbReference>
<gene>
    <name evidence="2" type="ORF">WCY31_01670</name>
</gene>
<proteinExistence type="predicted"/>
<feature type="chain" id="PRO_5046371178" description="Cytochrome c" evidence="1">
    <location>
        <begin position="22"/>
        <end position="87"/>
    </location>
</feature>
<organism evidence="2 3">
    <name type="scientific">Sulfurimonas diazotrophicus</name>
    <dbReference type="NCBI Taxonomy" id="3131939"/>
    <lineage>
        <taxon>Bacteria</taxon>
        <taxon>Pseudomonadati</taxon>
        <taxon>Campylobacterota</taxon>
        <taxon>Epsilonproteobacteria</taxon>
        <taxon>Campylobacterales</taxon>
        <taxon>Sulfurimonadaceae</taxon>
        <taxon>Sulfurimonas</taxon>
    </lineage>
</organism>
<dbReference type="RefSeq" id="WP_345970504.1">
    <property type="nucleotide sequence ID" value="NZ_CP147920.1"/>
</dbReference>
<evidence type="ECO:0000256" key="1">
    <source>
        <dbReference type="SAM" id="SignalP"/>
    </source>
</evidence>
<keyword evidence="3" id="KW-1185">Reference proteome</keyword>
<dbReference type="SUPFAM" id="SSF46626">
    <property type="entry name" value="Cytochrome c"/>
    <property type="match status" value="1"/>
</dbReference>